<feature type="domain" description="Transcription elongation factor Eaf N-terminal" evidence="2">
    <location>
        <begin position="20"/>
        <end position="132"/>
    </location>
</feature>
<feature type="compositionally biased region" description="Basic and acidic residues" evidence="1">
    <location>
        <begin position="243"/>
        <end position="274"/>
    </location>
</feature>
<evidence type="ECO:0000259" key="2">
    <source>
        <dbReference type="Pfam" id="PF09816"/>
    </source>
</evidence>
<evidence type="ECO:0000313" key="4">
    <source>
        <dbReference type="Proteomes" id="UP000094569"/>
    </source>
</evidence>
<name>A0A1E3BDX7_ASPCR</name>
<reference evidence="3 4" key="1">
    <citation type="journal article" date="2016" name="BMC Genomics">
        <title>Comparative genomic and transcriptomic analyses of the Fuzhuan brick tea-fermentation fungus Aspergillus cristatus.</title>
        <authorList>
            <person name="Ge Y."/>
            <person name="Wang Y."/>
            <person name="Liu Y."/>
            <person name="Tan Y."/>
            <person name="Ren X."/>
            <person name="Zhang X."/>
            <person name="Hyde K.D."/>
            <person name="Liu Y."/>
            <person name="Liu Z."/>
        </authorList>
    </citation>
    <scope>NUCLEOTIDE SEQUENCE [LARGE SCALE GENOMIC DNA]</scope>
    <source>
        <strain evidence="3 4">GZAAS20.1005</strain>
    </source>
</reference>
<dbReference type="EMBL" id="JXNT01000005">
    <property type="protein sequence ID" value="ODM19137.1"/>
    <property type="molecule type" value="Genomic_DNA"/>
</dbReference>
<dbReference type="Pfam" id="PF09816">
    <property type="entry name" value="EAF"/>
    <property type="match status" value="1"/>
</dbReference>
<feature type="compositionally biased region" description="Low complexity" evidence="1">
    <location>
        <begin position="374"/>
        <end position="383"/>
    </location>
</feature>
<dbReference type="InterPro" id="IPR019194">
    <property type="entry name" value="Tscrpt_elong_fac_Eaf_N"/>
</dbReference>
<dbReference type="VEuPathDB" id="FungiDB:SI65_05754"/>
<dbReference type="Proteomes" id="UP000094569">
    <property type="component" value="Unassembled WGS sequence"/>
</dbReference>
<comment type="caution">
    <text evidence="3">The sequence shown here is derived from an EMBL/GenBank/DDBJ whole genome shotgun (WGS) entry which is preliminary data.</text>
</comment>
<feature type="compositionally biased region" description="Acidic residues" evidence="1">
    <location>
        <begin position="384"/>
        <end position="395"/>
    </location>
</feature>
<gene>
    <name evidence="3" type="ORF">SI65_05754</name>
</gene>
<sequence length="438" mass="48235">MATSAIPTGGMIDPTKQAEYPVLLGDRLTGQDAFSQSRLINFNYNYKTKSATPQQRSTITRSSQSQDLYNLTITDKPQSTENNTLTYLYEGSVDPTQESEVQDYVLVFDSDRKAFVLEPVATRLNFNLRSAPAKTEKQVLEQYEQLRTLQEDQQGSADEQAPESVDGDDDGPADESNPYDFRHFLPKAGDEDDEKEKSSLDRITPEPQASTSKPDTLSIPAPAKRAPSPKPRPKTQTNPLRQKKTEPAKKKTEPAKKKAEPTKKKEPPPREPSPKPEAQIEVEEFEEPESKSTPSDNGTAALDSHKAIPSPGSNIIIDGDLIIDMGSPPPSRPVFNINPAHFSSNGTPANDAEDDDDDEEMEDLRLPSPAGHTAPAQEAAPELAQEEDIEDDDALAAEMEAAFEQSAMEEQNAHSYSQPASQQYHAHSDDESEVSEEE</sequence>
<dbReference type="STRING" id="573508.A0A1E3BDX7"/>
<feature type="compositionally biased region" description="Low complexity" evidence="1">
    <location>
        <begin position="315"/>
        <end position="324"/>
    </location>
</feature>
<keyword evidence="4" id="KW-1185">Reference proteome</keyword>
<dbReference type="OrthoDB" id="125903at2759"/>
<feature type="region of interest" description="Disordered" evidence="1">
    <location>
        <begin position="151"/>
        <end position="438"/>
    </location>
</feature>
<proteinExistence type="predicted"/>
<protein>
    <recommendedName>
        <fullName evidence="2">Transcription elongation factor Eaf N-terminal domain-containing protein</fullName>
    </recommendedName>
</protein>
<dbReference type="AlphaFoldDB" id="A0A1E3BDX7"/>
<organism evidence="3 4">
    <name type="scientific">Aspergillus cristatus</name>
    <name type="common">Chinese Fuzhuan brick tea-fermentation fungus</name>
    <name type="synonym">Eurotium cristatum</name>
    <dbReference type="NCBI Taxonomy" id="573508"/>
    <lineage>
        <taxon>Eukaryota</taxon>
        <taxon>Fungi</taxon>
        <taxon>Dikarya</taxon>
        <taxon>Ascomycota</taxon>
        <taxon>Pezizomycotina</taxon>
        <taxon>Eurotiomycetes</taxon>
        <taxon>Eurotiomycetidae</taxon>
        <taxon>Eurotiales</taxon>
        <taxon>Aspergillaceae</taxon>
        <taxon>Aspergillus</taxon>
        <taxon>Aspergillus subgen. Aspergillus</taxon>
    </lineage>
</organism>
<accession>A0A1E3BDX7</accession>
<feature type="compositionally biased region" description="Basic and acidic residues" evidence="1">
    <location>
        <begin position="195"/>
        <end position="204"/>
    </location>
</feature>
<evidence type="ECO:0000256" key="1">
    <source>
        <dbReference type="SAM" id="MobiDB-lite"/>
    </source>
</evidence>
<feature type="compositionally biased region" description="Acidic residues" evidence="1">
    <location>
        <begin position="351"/>
        <end position="362"/>
    </location>
</feature>
<feature type="compositionally biased region" description="Polar residues" evidence="1">
    <location>
        <begin position="413"/>
        <end position="425"/>
    </location>
</feature>
<evidence type="ECO:0000313" key="3">
    <source>
        <dbReference type="EMBL" id="ODM19137.1"/>
    </source>
</evidence>